<accession>X6N8K9</accession>
<keyword evidence="1 3" id="KW-0547">Nucleotide-binding</keyword>
<keyword evidence="5" id="KW-1185">Reference proteome</keyword>
<proteinExistence type="inferred from homology"/>
<protein>
    <submittedName>
        <fullName evidence="4">Heat shock 70 kDa protein 14</fullName>
    </submittedName>
</protein>
<evidence type="ECO:0000256" key="2">
    <source>
        <dbReference type="ARBA" id="ARBA00022840"/>
    </source>
</evidence>
<dbReference type="SUPFAM" id="SSF53067">
    <property type="entry name" value="Actin-like ATPase domain"/>
    <property type="match status" value="1"/>
</dbReference>
<evidence type="ECO:0000256" key="1">
    <source>
        <dbReference type="ARBA" id="ARBA00022741"/>
    </source>
</evidence>
<reference evidence="4 5" key="1">
    <citation type="journal article" date="2013" name="Curr. Biol.">
        <title>The Genome of the Foraminiferan Reticulomyxa filosa.</title>
        <authorList>
            <person name="Glockner G."/>
            <person name="Hulsmann N."/>
            <person name="Schleicher M."/>
            <person name="Noegel A.A."/>
            <person name="Eichinger L."/>
            <person name="Gallinger C."/>
            <person name="Pawlowski J."/>
            <person name="Sierra R."/>
            <person name="Euteneuer U."/>
            <person name="Pillet L."/>
            <person name="Moustafa A."/>
            <person name="Platzer M."/>
            <person name="Groth M."/>
            <person name="Szafranski K."/>
            <person name="Schliwa M."/>
        </authorList>
    </citation>
    <scope>NUCLEOTIDE SEQUENCE [LARGE SCALE GENOMIC DNA]</scope>
</reference>
<dbReference type="EMBL" id="ASPP01010588">
    <property type="protein sequence ID" value="ETO22625.1"/>
    <property type="molecule type" value="Genomic_DNA"/>
</dbReference>
<keyword evidence="4" id="KW-0346">Stress response</keyword>
<dbReference type="SUPFAM" id="SSF56399">
    <property type="entry name" value="ADP-ribosylation"/>
    <property type="match status" value="1"/>
</dbReference>
<dbReference type="Proteomes" id="UP000023152">
    <property type="component" value="Unassembled WGS sequence"/>
</dbReference>
<dbReference type="AlphaFoldDB" id="X6N8K9"/>
<dbReference type="Pfam" id="PF00012">
    <property type="entry name" value="HSP70"/>
    <property type="match status" value="1"/>
</dbReference>
<dbReference type="Gene3D" id="3.30.420.40">
    <property type="match status" value="2"/>
</dbReference>
<evidence type="ECO:0000313" key="4">
    <source>
        <dbReference type="EMBL" id="ETO22625.1"/>
    </source>
</evidence>
<dbReference type="PANTHER" id="PTHR19375">
    <property type="entry name" value="HEAT SHOCK PROTEIN 70KDA"/>
    <property type="match status" value="1"/>
</dbReference>
<comment type="similarity">
    <text evidence="3">Belongs to the heat shock protein 70 family.</text>
</comment>
<dbReference type="Gene3D" id="3.90.640.10">
    <property type="entry name" value="Actin, Chain A, domain 4"/>
    <property type="match status" value="1"/>
</dbReference>
<dbReference type="Gene3D" id="3.90.228.10">
    <property type="match status" value="1"/>
</dbReference>
<comment type="caution">
    <text evidence="4">The sequence shown here is derived from an EMBL/GenBank/DDBJ whole genome shotgun (WGS) entry which is preliminary data.</text>
</comment>
<dbReference type="OrthoDB" id="8062037at2759"/>
<sequence length="577" mass="65608">MKRFELLCSDIYNLLEKAIAQVLKIANAALFDVTDVIMAGGSIVIPRVNQSIHEMVEKQLPKARIWESINGDEVVANGAAKCAIVITDKMWSFEKVQHAFAVSKQDDTSTDSSTPEEEQYLAELAKKMDCKPEQLTLISLESGSSYIGILFIIVKTTIPNADVQVYCSTEQLAVQFVKELNNQLNSINSSAFSQNDTKVIKSAELVKYFQNDPPSPSSFAVPIDVSVLSGFEKWFAEKALVLESDLKRSLKQGPDDFAIRSIVVVYNDSLKNQFLQKHQELHTEFQSSIKLFKATSLMNVPGLKKDCFFVYYIIPFELSSFTYTQTANVGHYFTSYPQYAAYYAWKYKRQTIPDTFTMLCFLANCGKVKEIRTRADGQNITFGFDSHYVRVNPQGNTSGDLVYDEYCIRDNRPILPVFAITLKKIPKRPIVLWRDAKIENSENSSIYKEIEAYLNDSLGTLHCTTTTHDAISLLRLREAKSNSTIVITNGADHANVFLTKLRKELNLDCPVLIFCKNIQYHITWAAKFTKVKLTTSRSCVIEFVKQYIKFNIIIIEKRENIKSFFALQVEKNIKNKF</sequence>
<evidence type="ECO:0000256" key="3">
    <source>
        <dbReference type="RuleBase" id="RU003322"/>
    </source>
</evidence>
<evidence type="ECO:0000313" key="5">
    <source>
        <dbReference type="Proteomes" id="UP000023152"/>
    </source>
</evidence>
<dbReference type="InterPro" id="IPR043129">
    <property type="entry name" value="ATPase_NBD"/>
</dbReference>
<gene>
    <name evidence="4" type="ORF">RFI_14569</name>
</gene>
<dbReference type="GO" id="GO:0005524">
    <property type="term" value="F:ATP binding"/>
    <property type="evidence" value="ECO:0007669"/>
    <property type="project" value="UniProtKB-KW"/>
</dbReference>
<keyword evidence="2 3" id="KW-0067">ATP-binding</keyword>
<name>X6N8K9_RETFI</name>
<dbReference type="InterPro" id="IPR013126">
    <property type="entry name" value="Hsp_70_fam"/>
</dbReference>
<dbReference type="GO" id="GO:0140662">
    <property type="term" value="F:ATP-dependent protein folding chaperone"/>
    <property type="evidence" value="ECO:0007669"/>
    <property type="project" value="InterPro"/>
</dbReference>
<organism evidence="4 5">
    <name type="scientific">Reticulomyxa filosa</name>
    <dbReference type="NCBI Taxonomy" id="46433"/>
    <lineage>
        <taxon>Eukaryota</taxon>
        <taxon>Sar</taxon>
        <taxon>Rhizaria</taxon>
        <taxon>Retaria</taxon>
        <taxon>Foraminifera</taxon>
        <taxon>Monothalamids</taxon>
        <taxon>Reticulomyxidae</taxon>
        <taxon>Reticulomyxa</taxon>
    </lineage>
</organism>